<dbReference type="InterPro" id="IPR011049">
    <property type="entry name" value="Serralysin-like_metalloprot_C"/>
</dbReference>
<dbReference type="GO" id="GO:0005509">
    <property type="term" value="F:calcium ion binding"/>
    <property type="evidence" value="ECO:0007669"/>
    <property type="project" value="InterPro"/>
</dbReference>
<dbReference type="InterPro" id="IPR025282">
    <property type="entry name" value="DUF4214"/>
</dbReference>
<evidence type="ECO:0000313" key="3">
    <source>
        <dbReference type="Proteomes" id="UP000198440"/>
    </source>
</evidence>
<dbReference type="PROSITE" id="PS00330">
    <property type="entry name" value="HEMOLYSIN_CALCIUM"/>
    <property type="match status" value="1"/>
</dbReference>
<dbReference type="Proteomes" id="UP000198440">
    <property type="component" value="Unassembled WGS sequence"/>
</dbReference>
<evidence type="ECO:0000259" key="1">
    <source>
        <dbReference type="Pfam" id="PF13946"/>
    </source>
</evidence>
<evidence type="ECO:0000313" key="2">
    <source>
        <dbReference type="EMBL" id="SNS50180.1"/>
    </source>
</evidence>
<dbReference type="InterPro" id="IPR001343">
    <property type="entry name" value="Hemolysn_Ca-bd"/>
</dbReference>
<dbReference type="AlphaFoldDB" id="A0A239EZK4"/>
<feature type="domain" description="DUF4214" evidence="1">
    <location>
        <begin position="435"/>
        <end position="491"/>
    </location>
</feature>
<accession>A0A239EZK4</accession>
<dbReference type="Pfam" id="PF13946">
    <property type="entry name" value="DUF4214"/>
    <property type="match status" value="2"/>
</dbReference>
<protein>
    <recommendedName>
        <fullName evidence="1">DUF4214 domain-containing protein</fullName>
    </recommendedName>
</protein>
<dbReference type="Pfam" id="PF00353">
    <property type="entry name" value="HemolysinCabind"/>
    <property type="match status" value="2"/>
</dbReference>
<reference evidence="2 3" key="1">
    <citation type="submission" date="2017-06" db="EMBL/GenBank/DDBJ databases">
        <authorList>
            <person name="Kim H.J."/>
            <person name="Triplett B.A."/>
        </authorList>
    </citation>
    <scope>NUCLEOTIDE SEQUENCE [LARGE SCALE GENOMIC DNA]</scope>
    <source>
        <strain evidence="2 3">DSM 11445</strain>
    </source>
</reference>
<dbReference type="SUPFAM" id="SSF51120">
    <property type="entry name" value="beta-Roll"/>
    <property type="match status" value="3"/>
</dbReference>
<dbReference type="PRINTS" id="PR00313">
    <property type="entry name" value="CABNDNGRPT"/>
</dbReference>
<feature type="domain" description="DUF4214" evidence="1">
    <location>
        <begin position="313"/>
        <end position="379"/>
    </location>
</feature>
<gene>
    <name evidence="2" type="ORF">SAMN04488078_101778</name>
</gene>
<sequence>MIPIDPSDPLPITSDEVKYEVGEDTATVINLLDWGFPVSPLSISAGWANNSGLVSENGLNMTDDFDVAFYVKGDIKPATLYDTTLLMEYEEIQIFDEAVAINGTAEDDHLVGQGGNTFTGGEGDDLFVLSYGKSEGDAFATSTITDFTHGEDVIGLIDLGVDDTNVDTKVTQVVVGGNLEISIDGSRIAILQGVTEELDLEDVLMINRTPSVPVDGTSGDDLLIGTAGDNLMDGMEGNDTILGEGGQDSLLGGTGDDVLLAEPVNEVFDTAADQVFRMYQTAFDRMPDRAGHLSWTNGIASGALEVVQMAGVFLNTPEGIATYGALDNTAFVTEMYDNAFDRAPDPGGLVHWVAQLDGGTMTRAEVMVAFSESAEFVANTSPVSLEYSQAGYQQDFIDEAYRVFVGITGEEPGAAQLEAITLDLAQGETLLSVATDLFSSDAATALYGGTTNEQFVTLVYQTLLERGADPTALSFWPAQLDAGTMTRPQVIAILAIGAGATNAQADDLVDQMWALGQDDLLVGGADDDVMFGGILSDTFQFDTAAPGSDQVVGIEAWDVLEFTGFGYGTAGDAIANMSQVGNDVVFIDQGVEITHLNTTLAEITEDMILV</sequence>
<dbReference type="EMBL" id="FZON01000017">
    <property type="protein sequence ID" value="SNS50180.1"/>
    <property type="molecule type" value="Genomic_DNA"/>
</dbReference>
<organism evidence="2 3">
    <name type="scientific">Antarctobacter heliothermus</name>
    <dbReference type="NCBI Taxonomy" id="74033"/>
    <lineage>
        <taxon>Bacteria</taxon>
        <taxon>Pseudomonadati</taxon>
        <taxon>Pseudomonadota</taxon>
        <taxon>Alphaproteobacteria</taxon>
        <taxon>Rhodobacterales</taxon>
        <taxon>Roseobacteraceae</taxon>
        <taxon>Antarctobacter</taxon>
    </lineage>
</organism>
<name>A0A239EZK4_9RHOB</name>
<dbReference type="Gene3D" id="2.150.10.10">
    <property type="entry name" value="Serralysin-like metalloprotease, C-terminal"/>
    <property type="match status" value="2"/>
</dbReference>
<dbReference type="InterPro" id="IPR018511">
    <property type="entry name" value="Hemolysin-typ_Ca-bd_CS"/>
</dbReference>
<proteinExistence type="predicted"/>